<comment type="caution">
    <text evidence="15">The sequence shown here is derived from an EMBL/GenBank/DDBJ whole genome shotgun (WGS) entry which is preliminary data.</text>
</comment>
<keyword evidence="9 10" id="KW-0998">Cell outer membrane</keyword>
<evidence type="ECO:0000259" key="13">
    <source>
        <dbReference type="Pfam" id="PF00593"/>
    </source>
</evidence>
<protein>
    <submittedName>
        <fullName evidence="15">TonB-dependent siderophore receptor</fullName>
    </submittedName>
</protein>
<dbReference type="Proteomes" id="UP000270261">
    <property type="component" value="Unassembled WGS sequence"/>
</dbReference>
<dbReference type="GO" id="GO:0015344">
    <property type="term" value="F:siderophore uptake transmembrane transporter activity"/>
    <property type="evidence" value="ECO:0007669"/>
    <property type="project" value="TreeGrafter"/>
</dbReference>
<evidence type="ECO:0000256" key="6">
    <source>
        <dbReference type="ARBA" id="ARBA00023077"/>
    </source>
</evidence>
<sequence>MNAHRTLSLLGITAGSLLAAGPAQGAEPTPLSEIRVGASRDARSYAGEQRNTAASRTDTPLIEVPQNVRIVPQKLVGDLGATRLADVVGFVSGMSQGNDYGGTWDSFALRGFEASPGSLINGFSSTCQCGPRRDAGTIERVEVLKGPSAALYGSSEPGGTYNIVTKKPQFRPMREAGLKVGNRGLRRATFDATGPFSSTLAWRLNLVAEKGATRTSLIETSKYIVAPSLTWAPTARTIVNYEADITRIRTPYDRGLPVINGRTDALPRDRYLGEPSIPNLHIRGDVHQLTLNHTLNDQWSVRAGLMHRKTDNTGHGTEPGALQRDGRTLTRRMAWRSMPSSNTSMQAEATGRLQTGTLRHTVLTGFEVSRYTHHADIRGSDLRTAPFGIDVYAPVYGQAQPPYTGALVVSNNHDNTRALYAQDQLDVTEQLKVMAGLRVERFHQRADSVRGNRTTRSNHHYSELTPRAGVTWMFSPESAAFLSWGRSFKPNTGSDVNGNAFEPLKGTAWELGYKWEGRQDAGQPGVVASISAFHITKNNVLTQDPNNADFNMAAGQVRSCGVEADLAGDITPHWRLTASAGLTDTKVTRDNTANLLGKRLPNVPRVSAGLFALWHDRLDNGSEYGAGGGLVHVGERTGNATDTYRLPAYTSVKLSGYWQATSQLRLTLAVDNLFDRTFYTGSIGTISLQPDVGRLVTVGVQYRF</sequence>
<evidence type="ECO:0000256" key="10">
    <source>
        <dbReference type="PROSITE-ProRule" id="PRU01360"/>
    </source>
</evidence>
<dbReference type="SUPFAM" id="SSF56935">
    <property type="entry name" value="Porins"/>
    <property type="match status" value="1"/>
</dbReference>
<dbReference type="Pfam" id="PF07715">
    <property type="entry name" value="Plug"/>
    <property type="match status" value="1"/>
</dbReference>
<dbReference type="PANTHER" id="PTHR32552:SF90">
    <property type="entry name" value="METAL-PSEUDOPALINE RECEPTOR CNTO"/>
    <property type="match status" value="1"/>
</dbReference>
<evidence type="ECO:0000256" key="12">
    <source>
        <dbReference type="SAM" id="SignalP"/>
    </source>
</evidence>
<keyword evidence="4 10" id="KW-1134">Transmembrane beta strand</keyword>
<evidence type="ECO:0000256" key="5">
    <source>
        <dbReference type="ARBA" id="ARBA00022692"/>
    </source>
</evidence>
<dbReference type="RefSeq" id="WP_125095174.1">
    <property type="nucleotide sequence ID" value="NZ_RRUE01000001.1"/>
</dbReference>
<dbReference type="GO" id="GO:0009279">
    <property type="term" value="C:cell outer membrane"/>
    <property type="evidence" value="ECO:0007669"/>
    <property type="project" value="UniProtKB-SubCell"/>
</dbReference>
<dbReference type="PANTHER" id="PTHR32552">
    <property type="entry name" value="FERRICHROME IRON RECEPTOR-RELATED"/>
    <property type="match status" value="1"/>
</dbReference>
<dbReference type="GO" id="GO:0038023">
    <property type="term" value="F:signaling receptor activity"/>
    <property type="evidence" value="ECO:0007669"/>
    <property type="project" value="InterPro"/>
</dbReference>
<evidence type="ECO:0000256" key="1">
    <source>
        <dbReference type="ARBA" id="ARBA00004571"/>
    </source>
</evidence>
<dbReference type="InterPro" id="IPR012910">
    <property type="entry name" value="Plug_dom"/>
</dbReference>
<evidence type="ECO:0000256" key="11">
    <source>
        <dbReference type="RuleBase" id="RU003357"/>
    </source>
</evidence>
<dbReference type="GO" id="GO:0015891">
    <property type="term" value="P:siderophore transport"/>
    <property type="evidence" value="ECO:0007669"/>
    <property type="project" value="InterPro"/>
</dbReference>
<accession>A0A426FSR9</accession>
<organism evidence="15 16">
    <name type="scientific">Lautropia dentalis</name>
    <dbReference type="NCBI Taxonomy" id="2490857"/>
    <lineage>
        <taxon>Bacteria</taxon>
        <taxon>Pseudomonadati</taxon>
        <taxon>Pseudomonadota</taxon>
        <taxon>Betaproteobacteria</taxon>
        <taxon>Burkholderiales</taxon>
        <taxon>Burkholderiaceae</taxon>
        <taxon>Lautropia</taxon>
    </lineage>
</organism>
<evidence type="ECO:0000256" key="3">
    <source>
        <dbReference type="ARBA" id="ARBA00022448"/>
    </source>
</evidence>
<reference evidence="15 16" key="1">
    <citation type="submission" date="2018-11" db="EMBL/GenBank/DDBJ databases">
        <title>Genome sequencing of Lautropia sp. KCOM 2505 (= ChDC F240).</title>
        <authorList>
            <person name="Kook J.-K."/>
            <person name="Park S.-N."/>
            <person name="Lim Y.K."/>
        </authorList>
    </citation>
    <scope>NUCLEOTIDE SEQUENCE [LARGE SCALE GENOMIC DNA]</scope>
    <source>
        <strain evidence="15 16">KCOM 2505</strain>
    </source>
</reference>
<dbReference type="AlphaFoldDB" id="A0A426FSR9"/>
<evidence type="ECO:0000256" key="4">
    <source>
        <dbReference type="ARBA" id="ARBA00022452"/>
    </source>
</evidence>
<feature type="domain" description="TonB-dependent receptor plug" evidence="14">
    <location>
        <begin position="61"/>
        <end position="160"/>
    </location>
</feature>
<dbReference type="PROSITE" id="PS52016">
    <property type="entry name" value="TONB_DEPENDENT_REC_3"/>
    <property type="match status" value="1"/>
</dbReference>
<keyword evidence="12" id="KW-0732">Signal</keyword>
<proteinExistence type="inferred from homology"/>
<dbReference type="InterPro" id="IPR039426">
    <property type="entry name" value="TonB-dep_rcpt-like"/>
</dbReference>
<name>A0A426FSR9_9BURK</name>
<keyword evidence="16" id="KW-1185">Reference proteome</keyword>
<dbReference type="Gene3D" id="2.40.170.20">
    <property type="entry name" value="TonB-dependent receptor, beta-barrel domain"/>
    <property type="match status" value="1"/>
</dbReference>
<keyword evidence="3 10" id="KW-0813">Transport</keyword>
<comment type="subcellular location">
    <subcellularLocation>
        <location evidence="1 10">Cell outer membrane</location>
        <topology evidence="1 10">Multi-pass membrane protein</topology>
    </subcellularLocation>
</comment>
<dbReference type="InterPro" id="IPR036942">
    <property type="entry name" value="Beta-barrel_TonB_sf"/>
</dbReference>
<dbReference type="InterPro" id="IPR000531">
    <property type="entry name" value="Beta-barrel_TonB"/>
</dbReference>
<dbReference type="NCBIfam" id="TIGR01783">
    <property type="entry name" value="TonB-siderophor"/>
    <property type="match status" value="1"/>
</dbReference>
<dbReference type="InterPro" id="IPR010105">
    <property type="entry name" value="TonB_sidphr_rcpt"/>
</dbReference>
<evidence type="ECO:0000256" key="9">
    <source>
        <dbReference type="ARBA" id="ARBA00023237"/>
    </source>
</evidence>
<feature type="chain" id="PRO_5019470341" evidence="12">
    <location>
        <begin position="26"/>
        <end position="704"/>
    </location>
</feature>
<keyword evidence="5 10" id="KW-0812">Transmembrane</keyword>
<feature type="domain" description="TonB-dependent receptor-like beta-barrel" evidence="13">
    <location>
        <begin position="233"/>
        <end position="673"/>
    </location>
</feature>
<evidence type="ECO:0000256" key="8">
    <source>
        <dbReference type="ARBA" id="ARBA00023170"/>
    </source>
</evidence>
<evidence type="ECO:0000259" key="14">
    <source>
        <dbReference type="Pfam" id="PF07715"/>
    </source>
</evidence>
<comment type="similarity">
    <text evidence="2 10 11">Belongs to the TonB-dependent receptor family.</text>
</comment>
<dbReference type="EMBL" id="RRUE01000001">
    <property type="protein sequence ID" value="RRN45746.1"/>
    <property type="molecule type" value="Genomic_DNA"/>
</dbReference>
<keyword evidence="8 15" id="KW-0675">Receptor</keyword>
<evidence type="ECO:0000256" key="7">
    <source>
        <dbReference type="ARBA" id="ARBA00023136"/>
    </source>
</evidence>
<dbReference type="CDD" id="cd01347">
    <property type="entry name" value="ligand_gated_channel"/>
    <property type="match status" value="1"/>
</dbReference>
<evidence type="ECO:0000313" key="15">
    <source>
        <dbReference type="EMBL" id="RRN45746.1"/>
    </source>
</evidence>
<evidence type="ECO:0000256" key="2">
    <source>
        <dbReference type="ARBA" id="ARBA00009810"/>
    </source>
</evidence>
<dbReference type="InterPro" id="IPR037066">
    <property type="entry name" value="Plug_dom_sf"/>
</dbReference>
<dbReference type="Pfam" id="PF00593">
    <property type="entry name" value="TonB_dep_Rec_b-barrel"/>
    <property type="match status" value="1"/>
</dbReference>
<keyword evidence="7 10" id="KW-0472">Membrane</keyword>
<keyword evidence="6 11" id="KW-0798">TonB box</keyword>
<evidence type="ECO:0000313" key="16">
    <source>
        <dbReference type="Proteomes" id="UP000270261"/>
    </source>
</evidence>
<dbReference type="OrthoDB" id="9790771at2"/>
<gene>
    <name evidence="15" type="ORF">EHV23_06255</name>
</gene>
<dbReference type="Gene3D" id="2.170.130.10">
    <property type="entry name" value="TonB-dependent receptor, plug domain"/>
    <property type="match status" value="1"/>
</dbReference>
<feature type="signal peptide" evidence="12">
    <location>
        <begin position="1"/>
        <end position="25"/>
    </location>
</feature>